<dbReference type="AlphaFoldDB" id="C9PRH1"/>
<proteinExistence type="predicted"/>
<protein>
    <recommendedName>
        <fullName evidence="4">Lipoprotein</fullName>
    </recommendedName>
</protein>
<sequence length="229" mass="24940">MRQYINKAMLISSVLALSACSNLSDMTSSTGTVSTSPAVTKALGIDLVSLEQQATGLKTFEYTYNQNNYVTYLSAQPELIKVQDAEGLSKFFYKSGKLLAVQDKSGVYQFGANSEVLSFNAQGKAQDVSTEKKSALSAKGAKLYKMMSYNRADGSAVNMKTGEQAKVNYLCIAKIQQVAGTQRVFRSPENAIVTASHIDATVRLNGNQYYKMNCQISANKVAKLTLMKK</sequence>
<feature type="signal peptide" evidence="1">
    <location>
        <begin position="1"/>
        <end position="18"/>
    </location>
</feature>
<dbReference type="PROSITE" id="PS51257">
    <property type="entry name" value="PROKAR_LIPOPROTEIN"/>
    <property type="match status" value="1"/>
</dbReference>
<keyword evidence="1" id="KW-0732">Signal</keyword>
<reference evidence="2 3" key="1">
    <citation type="submission" date="2009-10" db="EMBL/GenBank/DDBJ databases">
        <authorList>
            <person name="Muzny D."/>
            <person name="Qin X."/>
            <person name="Deng J."/>
            <person name="Jiang H."/>
            <person name="Liu Y."/>
            <person name="Qu J."/>
            <person name="Song X.-Z."/>
            <person name="Zhang L."/>
            <person name="Thornton R."/>
            <person name="Coyle M."/>
            <person name="Francisco L."/>
            <person name="Jackson L."/>
            <person name="Javaid M."/>
            <person name="Korchina V."/>
            <person name="Kovar C."/>
            <person name="Mata R."/>
            <person name="Mathew T."/>
            <person name="Ngo R."/>
            <person name="Nguyen L."/>
            <person name="Nguyen N."/>
            <person name="Okwuonu G."/>
            <person name="Ongeri F."/>
            <person name="Pham C."/>
            <person name="Simmons D."/>
            <person name="Wilczek-Boney K."/>
            <person name="Hale W."/>
            <person name="Jakkamsetti A."/>
            <person name="Pham P."/>
            <person name="Ruth R."/>
            <person name="San Lucas F."/>
            <person name="Warren J."/>
            <person name="Zhang J."/>
            <person name="Zhao Z."/>
            <person name="Zhou C."/>
            <person name="Zhu D."/>
            <person name="Lee S."/>
            <person name="Bess C."/>
            <person name="Blankenburg K."/>
            <person name="Forbes L."/>
            <person name="Fu Q."/>
            <person name="Gubbala S."/>
            <person name="Hirani K."/>
            <person name="Jayaseelan J.C."/>
            <person name="Lara F."/>
            <person name="Munidasa M."/>
            <person name="Palculict T."/>
            <person name="Patil S."/>
            <person name="Pu L.-L."/>
            <person name="Saada N."/>
            <person name="Tang L."/>
            <person name="Weissenberger G."/>
            <person name="Zhu Y."/>
            <person name="Hemphill L."/>
            <person name="Shang Y."/>
            <person name="Youmans B."/>
            <person name="Ayvaz T."/>
            <person name="Ross M."/>
            <person name="Santibanez J."/>
            <person name="Aqrawi P."/>
            <person name="Gross S."/>
            <person name="Joshi V."/>
            <person name="Fowler G."/>
            <person name="Nazareth L."/>
            <person name="Reid J."/>
            <person name="Worley K."/>
            <person name="Petrosino J."/>
            <person name="Highlander S."/>
            <person name="Gibbs R."/>
        </authorList>
    </citation>
    <scope>NUCLEOTIDE SEQUENCE [LARGE SCALE GENOMIC DNA]</scope>
    <source>
        <strain evidence="2 3">ATCC 43325</strain>
    </source>
</reference>
<organism evidence="2 3">
    <name type="scientific">Pasteurella dagmatis ATCC 43325</name>
    <dbReference type="NCBI Taxonomy" id="667128"/>
    <lineage>
        <taxon>Bacteria</taxon>
        <taxon>Pseudomonadati</taxon>
        <taxon>Pseudomonadota</taxon>
        <taxon>Gammaproteobacteria</taxon>
        <taxon>Pasteurellales</taxon>
        <taxon>Pasteurellaceae</taxon>
        <taxon>Pasteurella</taxon>
    </lineage>
</organism>
<dbReference type="HOGENOM" id="CLU_1318668_0_0_6"/>
<evidence type="ECO:0000313" key="3">
    <source>
        <dbReference type="Proteomes" id="UP000005519"/>
    </source>
</evidence>
<dbReference type="OrthoDB" id="5674571at2"/>
<accession>C9PRH1</accession>
<dbReference type="EMBL" id="ACZR01000014">
    <property type="protein sequence ID" value="EEX50072.1"/>
    <property type="molecule type" value="Genomic_DNA"/>
</dbReference>
<evidence type="ECO:0000256" key="1">
    <source>
        <dbReference type="SAM" id="SignalP"/>
    </source>
</evidence>
<gene>
    <name evidence="2" type="ORF">HMPREF0621_1595</name>
</gene>
<dbReference type="Proteomes" id="UP000005519">
    <property type="component" value="Unassembled WGS sequence"/>
</dbReference>
<dbReference type="STRING" id="667128.HMPREF0621_1595"/>
<comment type="caution">
    <text evidence="2">The sequence shown here is derived from an EMBL/GenBank/DDBJ whole genome shotgun (WGS) entry which is preliminary data.</text>
</comment>
<evidence type="ECO:0008006" key="4">
    <source>
        <dbReference type="Google" id="ProtNLM"/>
    </source>
</evidence>
<name>C9PRH1_9PAST</name>
<feature type="chain" id="PRO_5002999792" description="Lipoprotein" evidence="1">
    <location>
        <begin position="19"/>
        <end position="229"/>
    </location>
</feature>
<dbReference type="RefSeq" id="WP_005762466.1">
    <property type="nucleotide sequence ID" value="NZ_GG704810.1"/>
</dbReference>
<keyword evidence="3" id="KW-1185">Reference proteome</keyword>
<evidence type="ECO:0000313" key="2">
    <source>
        <dbReference type="EMBL" id="EEX50072.1"/>
    </source>
</evidence>